<keyword evidence="2" id="KW-1185">Reference proteome</keyword>
<gene>
    <name evidence="1" type="ORF">E2F49_08715</name>
</gene>
<dbReference type="InterPro" id="IPR047121">
    <property type="entry name" value="YjiB-like"/>
</dbReference>
<sequence>MHIERLLLAPRDWVPNNPTIPVRVYRGLRLADGSVPDATAFEAMFDANGWPPDWRGSVYDYHHYHSSAHEVLGVYAGSARLLLGGPGGEAVRVEAGDALMLPAGTGHCRLEADSAFRVVGAYPTGQEWDVLREAPDAATRARILGLPVPPRDPVDGTAF</sequence>
<evidence type="ECO:0000313" key="1">
    <source>
        <dbReference type="EMBL" id="TDK31519.1"/>
    </source>
</evidence>
<dbReference type="InterPro" id="IPR014710">
    <property type="entry name" value="RmlC-like_jellyroll"/>
</dbReference>
<dbReference type="InterPro" id="IPR014500">
    <property type="entry name" value="UCP019307_cupin"/>
</dbReference>
<name>A0A4R5U9Z1_9GAMM</name>
<dbReference type="SUPFAM" id="SSF51182">
    <property type="entry name" value="RmlC-like cupins"/>
    <property type="match status" value="1"/>
</dbReference>
<dbReference type="CDD" id="cd02219">
    <property type="entry name" value="cupin_YjlB-like"/>
    <property type="match status" value="1"/>
</dbReference>
<proteinExistence type="predicted"/>
<evidence type="ECO:0000313" key="2">
    <source>
        <dbReference type="Proteomes" id="UP000295543"/>
    </source>
</evidence>
<comment type="caution">
    <text evidence="1">The sequence shown here is derived from an EMBL/GenBank/DDBJ whole genome shotgun (WGS) entry which is preliminary data.</text>
</comment>
<dbReference type="PANTHER" id="PTHR36448:SF2">
    <property type="entry name" value="CUPIN TYPE-1 DOMAIN-CONTAINING PROTEIN"/>
    <property type="match status" value="1"/>
</dbReference>
<reference evidence="1 2" key="1">
    <citation type="submission" date="2019-03" db="EMBL/GenBank/DDBJ databases">
        <title>Luteimonas zhaokaii sp.nov., isolated from the rectal contents of Plateau pika in Yushu, Qinghai Province, China.</title>
        <authorList>
            <person name="Zhang G."/>
        </authorList>
    </citation>
    <scope>NUCLEOTIDE SEQUENCE [LARGE SCALE GENOMIC DNA]</scope>
    <source>
        <strain evidence="1 2">THG-MD21</strain>
    </source>
</reference>
<protein>
    <submittedName>
        <fullName evidence="1">Cupin</fullName>
    </submittedName>
</protein>
<dbReference type="Gene3D" id="2.60.120.10">
    <property type="entry name" value="Jelly Rolls"/>
    <property type="match status" value="1"/>
</dbReference>
<accession>A0A4R5U9Z1</accession>
<dbReference type="RefSeq" id="WP_133393553.1">
    <property type="nucleotide sequence ID" value="NZ_SMTG01000003.1"/>
</dbReference>
<dbReference type="PIRSF" id="PIRSF019307">
    <property type="entry name" value="UCP019307"/>
    <property type="match status" value="1"/>
</dbReference>
<dbReference type="InterPro" id="IPR011051">
    <property type="entry name" value="RmlC_Cupin_sf"/>
</dbReference>
<dbReference type="AlphaFoldDB" id="A0A4R5U9Z1"/>
<dbReference type="EMBL" id="SMTG01000003">
    <property type="protein sequence ID" value="TDK31519.1"/>
    <property type="molecule type" value="Genomic_DNA"/>
</dbReference>
<dbReference type="OrthoDB" id="9791759at2"/>
<dbReference type="Proteomes" id="UP000295543">
    <property type="component" value="Unassembled WGS sequence"/>
</dbReference>
<organism evidence="1 2">
    <name type="scientific">Luteimonas terrae</name>
    <dbReference type="NCBI Taxonomy" id="1530191"/>
    <lineage>
        <taxon>Bacteria</taxon>
        <taxon>Pseudomonadati</taxon>
        <taxon>Pseudomonadota</taxon>
        <taxon>Gammaproteobacteria</taxon>
        <taxon>Lysobacterales</taxon>
        <taxon>Lysobacteraceae</taxon>
        <taxon>Luteimonas</taxon>
    </lineage>
</organism>
<dbReference type="PANTHER" id="PTHR36448">
    <property type="entry name" value="BLR7373 PROTEIN"/>
    <property type="match status" value="1"/>
</dbReference>